<reference evidence="3 4" key="1">
    <citation type="submission" date="2014-03" db="EMBL/GenBank/DDBJ databases">
        <title>Genome sequence of Bordetella holmseii.</title>
        <authorList>
            <person name="Harvill E."/>
            <person name="Goodfield L.L."/>
            <person name="Ivanov Y."/>
            <person name="Meyer J.A."/>
            <person name="Newth C."/>
            <person name="Cassiday P."/>
            <person name="Tondella M.L."/>
            <person name="Liao P."/>
            <person name="Zimmerman J."/>
            <person name="Meert K."/>
            <person name="Wessel D."/>
            <person name="Berger J."/>
            <person name="Dean J.M."/>
            <person name="Holubkov R."/>
            <person name="Burr J."/>
            <person name="Liu T."/>
            <person name="Brinkac L.M."/>
            <person name="Sanka R."/>
            <person name="Kim M."/>
            <person name="Losada L."/>
        </authorList>
    </citation>
    <scope>NUCLEOTIDE SEQUENCE [LARGE SCALE GENOMIC DNA]</scope>
    <source>
        <strain evidence="3 4">CDC-H585-BH</strain>
    </source>
</reference>
<dbReference type="InterPro" id="IPR002201">
    <property type="entry name" value="Glyco_trans_9"/>
</dbReference>
<dbReference type="Pfam" id="PF01075">
    <property type="entry name" value="Glyco_transf_9"/>
    <property type="match status" value="1"/>
</dbReference>
<dbReference type="AlphaFoldDB" id="A0A158M8W3"/>
<dbReference type="PANTHER" id="PTHR30160:SF23">
    <property type="match status" value="1"/>
</dbReference>
<dbReference type="Proteomes" id="UP000026682">
    <property type="component" value="Unassembled WGS sequence"/>
</dbReference>
<dbReference type="Gene3D" id="3.40.50.2000">
    <property type="entry name" value="Glycogen Phosphorylase B"/>
    <property type="match status" value="1"/>
</dbReference>
<dbReference type="GO" id="GO:0005829">
    <property type="term" value="C:cytosol"/>
    <property type="evidence" value="ECO:0007669"/>
    <property type="project" value="TreeGrafter"/>
</dbReference>
<dbReference type="InterPro" id="IPR051199">
    <property type="entry name" value="LPS_LOS_Heptosyltrfase"/>
</dbReference>
<dbReference type="SUPFAM" id="SSF53756">
    <property type="entry name" value="UDP-Glycosyltransferase/glycogen phosphorylase"/>
    <property type="match status" value="1"/>
</dbReference>
<organism evidence="3 4">
    <name type="scientific">Bordetella holmesii CDC-H585-BH</name>
    <dbReference type="NCBI Taxonomy" id="1331206"/>
    <lineage>
        <taxon>Bacteria</taxon>
        <taxon>Pseudomonadati</taxon>
        <taxon>Pseudomonadota</taxon>
        <taxon>Betaproteobacteria</taxon>
        <taxon>Burkholderiales</taxon>
        <taxon>Alcaligenaceae</taxon>
        <taxon>Bordetella</taxon>
    </lineage>
</organism>
<dbReference type="STRING" id="35814.BBB42_11315"/>
<dbReference type="PATRIC" id="fig|1331206.3.peg.781"/>
<dbReference type="RefSeq" id="WP_005019657.1">
    <property type="nucleotide sequence ID" value="NZ_JFZZ01000032.1"/>
</dbReference>
<name>A0A158M8W3_9BORD</name>
<dbReference type="EMBL" id="JFZZ01000032">
    <property type="protein sequence ID" value="KAK97037.1"/>
    <property type="molecule type" value="Genomic_DNA"/>
</dbReference>
<dbReference type="GO" id="GO:0008713">
    <property type="term" value="F:ADP-heptose-lipopolysaccharide heptosyltransferase activity"/>
    <property type="evidence" value="ECO:0007669"/>
    <property type="project" value="TreeGrafter"/>
</dbReference>
<evidence type="ECO:0000313" key="4">
    <source>
        <dbReference type="Proteomes" id="UP000026682"/>
    </source>
</evidence>
<evidence type="ECO:0000313" key="3">
    <source>
        <dbReference type="EMBL" id="KAK97037.1"/>
    </source>
</evidence>
<protein>
    <submittedName>
        <fullName evidence="3">Heptosyltransferase domain protein</fullName>
    </submittedName>
</protein>
<gene>
    <name evidence="3" type="ORF">L497_1609</name>
</gene>
<dbReference type="GO" id="GO:0009244">
    <property type="term" value="P:lipopolysaccharide core region biosynthetic process"/>
    <property type="evidence" value="ECO:0007669"/>
    <property type="project" value="TreeGrafter"/>
</dbReference>
<keyword evidence="2 3" id="KW-0808">Transferase</keyword>
<evidence type="ECO:0000256" key="2">
    <source>
        <dbReference type="ARBA" id="ARBA00022679"/>
    </source>
</evidence>
<keyword evidence="1" id="KW-0328">Glycosyltransferase</keyword>
<sequence>MTPRSDTVAYDAALHLDELRQARRIAVLMAPRLGDSALMMAMAANLARNGREVVVFGDFIYGMREAFAGMDVRPSLAEGQTKAVLADFDCAVQMHVGWPYPLHDYAKHYFYYDAHVVITGKGFVKLEQIRDFCHDAIGLPDCTQDNGLRPPAHWVFRKYPRRVAIHPSSTSEQRCWAQAHFVDLGKRLQRQGYEPYYILAAHEREQWRCLEEQGLPIQQSPSLLDVAHFIHECGWFIGNESGIGHLASNVGIPTLTLTGRPTRTRAWRPAWAPSRIVYPAYIPGGRWRDRLWRKWLLPSHVMRAFKRLVQECNNTAQSSGQSSTDGGFRQA</sequence>
<comment type="caution">
    <text evidence="3">The sequence shown here is derived from an EMBL/GenBank/DDBJ whole genome shotgun (WGS) entry which is preliminary data.</text>
</comment>
<dbReference type="PANTHER" id="PTHR30160">
    <property type="entry name" value="TETRAACYLDISACCHARIDE 4'-KINASE-RELATED"/>
    <property type="match status" value="1"/>
</dbReference>
<proteinExistence type="predicted"/>
<evidence type="ECO:0000256" key="1">
    <source>
        <dbReference type="ARBA" id="ARBA00022676"/>
    </source>
</evidence>
<accession>A0A158M8W3</accession>